<keyword evidence="1" id="KW-0812">Transmembrane</keyword>
<name>A0A0A9GAJ9_ARUDO</name>
<evidence type="ECO:0000256" key="1">
    <source>
        <dbReference type="SAM" id="Phobius"/>
    </source>
</evidence>
<organism evidence="2">
    <name type="scientific">Arundo donax</name>
    <name type="common">Giant reed</name>
    <name type="synonym">Donax arundinaceus</name>
    <dbReference type="NCBI Taxonomy" id="35708"/>
    <lineage>
        <taxon>Eukaryota</taxon>
        <taxon>Viridiplantae</taxon>
        <taxon>Streptophyta</taxon>
        <taxon>Embryophyta</taxon>
        <taxon>Tracheophyta</taxon>
        <taxon>Spermatophyta</taxon>
        <taxon>Magnoliopsida</taxon>
        <taxon>Liliopsida</taxon>
        <taxon>Poales</taxon>
        <taxon>Poaceae</taxon>
        <taxon>PACMAD clade</taxon>
        <taxon>Arundinoideae</taxon>
        <taxon>Arundineae</taxon>
        <taxon>Arundo</taxon>
    </lineage>
</organism>
<accession>A0A0A9GAJ9</accession>
<evidence type="ECO:0000313" key="2">
    <source>
        <dbReference type="EMBL" id="JAE19566.1"/>
    </source>
</evidence>
<proteinExistence type="predicted"/>
<feature type="transmembrane region" description="Helical" evidence="1">
    <location>
        <begin position="12"/>
        <end position="30"/>
    </location>
</feature>
<reference evidence="2" key="2">
    <citation type="journal article" date="2015" name="Data Brief">
        <title>Shoot transcriptome of the giant reed, Arundo donax.</title>
        <authorList>
            <person name="Barrero R.A."/>
            <person name="Guerrero F.D."/>
            <person name="Moolhuijzen P."/>
            <person name="Goolsby J.A."/>
            <person name="Tidwell J."/>
            <person name="Bellgard S.E."/>
            <person name="Bellgard M.I."/>
        </authorList>
    </citation>
    <scope>NUCLEOTIDE SEQUENCE</scope>
    <source>
        <tissue evidence="2">Shoot tissue taken approximately 20 cm above the soil surface</tissue>
    </source>
</reference>
<sequence length="36" mass="4057">MASISNSLISTACYVTMGYILCLCFLHFHYVSNHIC</sequence>
<dbReference type="AlphaFoldDB" id="A0A0A9GAJ9"/>
<keyword evidence="1" id="KW-1133">Transmembrane helix</keyword>
<reference evidence="2" key="1">
    <citation type="submission" date="2014-09" db="EMBL/GenBank/DDBJ databases">
        <authorList>
            <person name="Magalhaes I.L.F."/>
            <person name="Oliveira U."/>
            <person name="Santos F.R."/>
            <person name="Vidigal T.H.D.A."/>
            <person name="Brescovit A.D."/>
            <person name="Santos A.J."/>
        </authorList>
    </citation>
    <scope>NUCLEOTIDE SEQUENCE</scope>
    <source>
        <tissue evidence="2">Shoot tissue taken approximately 20 cm above the soil surface</tissue>
    </source>
</reference>
<keyword evidence="1" id="KW-0472">Membrane</keyword>
<protein>
    <submittedName>
        <fullName evidence="2">Uncharacterized protein</fullName>
    </submittedName>
</protein>
<dbReference type="EMBL" id="GBRH01178330">
    <property type="protein sequence ID" value="JAE19566.1"/>
    <property type="molecule type" value="Transcribed_RNA"/>
</dbReference>